<evidence type="ECO:0000256" key="1">
    <source>
        <dbReference type="SAM" id="MobiDB-lite"/>
    </source>
</evidence>
<name>B6IY38_RHOCS</name>
<dbReference type="KEGG" id="rce:RC1_3869"/>
<proteinExistence type="predicted"/>
<dbReference type="EMBL" id="CP000613">
    <property type="protein sequence ID" value="ACJ01212.1"/>
    <property type="molecule type" value="Genomic_DNA"/>
</dbReference>
<feature type="compositionally biased region" description="Gly residues" evidence="1">
    <location>
        <begin position="1"/>
        <end position="12"/>
    </location>
</feature>
<dbReference type="AlphaFoldDB" id="B6IY38"/>
<reference evidence="2 3" key="1">
    <citation type="journal article" date="2010" name="BMC Genomics">
        <title>Metabolic flexibility revealed in the genome of the cyst-forming alpha-1 proteobacterium Rhodospirillum centenum.</title>
        <authorList>
            <person name="Lu Y.K."/>
            <person name="Marden J."/>
            <person name="Han M."/>
            <person name="Swingley W.D."/>
            <person name="Mastrian S.D."/>
            <person name="Chowdhury S.R."/>
            <person name="Hao J."/>
            <person name="Helmy T."/>
            <person name="Kim S."/>
            <person name="Kurdoglu A.A."/>
            <person name="Matthies H.J."/>
            <person name="Rollo D."/>
            <person name="Stothard P."/>
            <person name="Blankenship R.E."/>
            <person name="Bauer C.E."/>
            <person name="Touchman J.W."/>
        </authorList>
    </citation>
    <scope>NUCLEOTIDE SEQUENCE [LARGE SCALE GENOMIC DNA]</scope>
    <source>
        <strain evidence="3">ATCC 51521 / SW</strain>
    </source>
</reference>
<dbReference type="STRING" id="414684.RC1_3869"/>
<feature type="region of interest" description="Disordered" evidence="1">
    <location>
        <begin position="119"/>
        <end position="143"/>
    </location>
</feature>
<evidence type="ECO:0000313" key="2">
    <source>
        <dbReference type="EMBL" id="ACJ01212.1"/>
    </source>
</evidence>
<keyword evidence="3" id="KW-1185">Reference proteome</keyword>
<gene>
    <name evidence="2" type="ordered locus">RC1_3869</name>
</gene>
<protein>
    <submittedName>
        <fullName evidence="2">Uncharacterized protein</fullName>
    </submittedName>
</protein>
<evidence type="ECO:0000313" key="3">
    <source>
        <dbReference type="Proteomes" id="UP000001591"/>
    </source>
</evidence>
<dbReference type="Proteomes" id="UP000001591">
    <property type="component" value="Chromosome"/>
</dbReference>
<accession>B6IY38</accession>
<dbReference type="HOGENOM" id="CLU_1804678_0_0_5"/>
<feature type="compositionally biased region" description="Low complexity" evidence="1">
    <location>
        <begin position="43"/>
        <end position="56"/>
    </location>
</feature>
<sequence length="143" mass="14613">MTATGRQGGLGHFSGSVPQGCEIGSRARQPARRTCRVGGMTGRSGTAMAGMAATRARSFRSAGTKRKSAPPGHPAQRPCDAFPKAGLLACGSRRSPGLPSFPVAMNGRALAAHSCGGSRGLGPCDPHRVPFSPLPGHLRRAEG</sequence>
<organism evidence="2 3">
    <name type="scientific">Rhodospirillum centenum (strain ATCC 51521 / SW)</name>
    <dbReference type="NCBI Taxonomy" id="414684"/>
    <lineage>
        <taxon>Bacteria</taxon>
        <taxon>Pseudomonadati</taxon>
        <taxon>Pseudomonadota</taxon>
        <taxon>Alphaproteobacteria</taxon>
        <taxon>Rhodospirillales</taxon>
        <taxon>Rhodospirillaceae</taxon>
        <taxon>Rhodospirillum</taxon>
    </lineage>
</organism>
<feature type="region of interest" description="Disordered" evidence="1">
    <location>
        <begin position="1"/>
        <end position="80"/>
    </location>
</feature>